<dbReference type="InterPro" id="IPR013749">
    <property type="entry name" value="PM/HMP-P_kinase-1"/>
</dbReference>
<name>A0A840SVT1_9RHOB</name>
<dbReference type="CDD" id="cd01169">
    <property type="entry name" value="HMPP_kinase"/>
    <property type="match status" value="1"/>
</dbReference>
<dbReference type="EMBL" id="JACHFM010000003">
    <property type="protein sequence ID" value="MBB5223373.1"/>
    <property type="molecule type" value="Genomic_DNA"/>
</dbReference>
<evidence type="ECO:0000256" key="5">
    <source>
        <dbReference type="ARBA" id="ARBA00022777"/>
    </source>
</evidence>
<dbReference type="GO" id="GO:0009228">
    <property type="term" value="P:thiamine biosynthetic process"/>
    <property type="evidence" value="ECO:0007669"/>
    <property type="project" value="InterPro"/>
</dbReference>
<dbReference type="SUPFAM" id="SSF53613">
    <property type="entry name" value="Ribokinase-like"/>
    <property type="match status" value="1"/>
</dbReference>
<dbReference type="EC" id="2.7.1.49" evidence="2"/>
<dbReference type="AlphaFoldDB" id="A0A840SVT1"/>
<dbReference type="Pfam" id="PF08543">
    <property type="entry name" value="Phos_pyr_kin"/>
    <property type="match status" value="1"/>
</dbReference>
<reference evidence="8 9" key="1">
    <citation type="submission" date="2020-08" db="EMBL/GenBank/DDBJ databases">
        <title>Genomic Encyclopedia of Type Strains, Phase IV (KMG-IV): sequencing the most valuable type-strain genomes for metagenomic binning, comparative biology and taxonomic classification.</title>
        <authorList>
            <person name="Goeker M."/>
        </authorList>
    </citation>
    <scope>NUCLEOTIDE SEQUENCE [LARGE SCALE GENOMIC DNA]</scope>
    <source>
        <strain evidence="8 9">DSM 101730</strain>
    </source>
</reference>
<evidence type="ECO:0000256" key="3">
    <source>
        <dbReference type="ARBA" id="ARBA00022679"/>
    </source>
</evidence>
<dbReference type="Gene3D" id="3.40.1190.20">
    <property type="match status" value="1"/>
</dbReference>
<evidence type="ECO:0000256" key="1">
    <source>
        <dbReference type="ARBA" id="ARBA00004948"/>
    </source>
</evidence>
<organism evidence="8 9">
    <name type="scientific">Amaricoccus macauensis</name>
    <dbReference type="NCBI Taxonomy" id="57001"/>
    <lineage>
        <taxon>Bacteria</taxon>
        <taxon>Pseudomonadati</taxon>
        <taxon>Pseudomonadota</taxon>
        <taxon>Alphaproteobacteria</taxon>
        <taxon>Rhodobacterales</taxon>
        <taxon>Paracoccaceae</taxon>
        <taxon>Amaricoccus</taxon>
    </lineage>
</organism>
<comment type="caution">
    <text evidence="8">The sequence shown here is derived from an EMBL/GenBank/DDBJ whole genome shotgun (WGS) entry which is preliminary data.</text>
</comment>
<keyword evidence="9" id="KW-1185">Reference proteome</keyword>
<accession>A0A840SVT1</accession>
<keyword evidence="5 8" id="KW-0418">Kinase</keyword>
<evidence type="ECO:0000259" key="7">
    <source>
        <dbReference type="Pfam" id="PF08543"/>
    </source>
</evidence>
<keyword evidence="3 8" id="KW-0808">Transferase</keyword>
<dbReference type="GO" id="GO:0005524">
    <property type="term" value="F:ATP binding"/>
    <property type="evidence" value="ECO:0007669"/>
    <property type="project" value="UniProtKB-KW"/>
</dbReference>
<dbReference type="Proteomes" id="UP000549457">
    <property type="component" value="Unassembled WGS sequence"/>
</dbReference>
<protein>
    <recommendedName>
        <fullName evidence="2">hydroxymethylpyrimidine kinase</fullName>
        <ecNumber evidence="2">2.7.1.49</ecNumber>
    </recommendedName>
</protein>
<dbReference type="GO" id="GO:0005829">
    <property type="term" value="C:cytosol"/>
    <property type="evidence" value="ECO:0007669"/>
    <property type="project" value="TreeGrafter"/>
</dbReference>
<evidence type="ECO:0000313" key="8">
    <source>
        <dbReference type="EMBL" id="MBB5223373.1"/>
    </source>
</evidence>
<dbReference type="InterPro" id="IPR029056">
    <property type="entry name" value="Ribokinase-like"/>
</dbReference>
<proteinExistence type="predicted"/>
<evidence type="ECO:0000313" key="9">
    <source>
        <dbReference type="Proteomes" id="UP000549457"/>
    </source>
</evidence>
<dbReference type="RefSeq" id="WP_184152074.1">
    <property type="nucleotide sequence ID" value="NZ_JACHFM010000003.1"/>
</dbReference>
<evidence type="ECO:0000256" key="6">
    <source>
        <dbReference type="ARBA" id="ARBA00022840"/>
    </source>
</evidence>
<dbReference type="UniPathway" id="UPA00060">
    <property type="reaction ID" value="UER00138"/>
</dbReference>
<dbReference type="GO" id="GO:0008972">
    <property type="term" value="F:phosphomethylpyrimidine kinase activity"/>
    <property type="evidence" value="ECO:0007669"/>
    <property type="project" value="InterPro"/>
</dbReference>
<feature type="domain" description="Pyridoxamine kinase/Phosphomethylpyrimidine kinase" evidence="7">
    <location>
        <begin position="13"/>
        <end position="260"/>
    </location>
</feature>
<dbReference type="FunFam" id="3.40.1190.20:FF:000003">
    <property type="entry name" value="Phosphomethylpyrimidine kinase ThiD"/>
    <property type="match status" value="1"/>
</dbReference>
<keyword evidence="4" id="KW-0547">Nucleotide-binding</keyword>
<dbReference type="PANTHER" id="PTHR20858">
    <property type="entry name" value="PHOSPHOMETHYLPYRIMIDINE KINASE"/>
    <property type="match status" value="1"/>
</dbReference>
<dbReference type="InterPro" id="IPR004399">
    <property type="entry name" value="HMP/HMP-P_kinase_dom"/>
</dbReference>
<dbReference type="PANTHER" id="PTHR20858:SF17">
    <property type="entry name" value="HYDROXYMETHYLPYRIMIDINE_PHOSPHOMETHYLPYRIMIDINE KINASE THI20-RELATED"/>
    <property type="match status" value="1"/>
</dbReference>
<dbReference type="NCBIfam" id="TIGR00097">
    <property type="entry name" value="HMP-P_kinase"/>
    <property type="match status" value="1"/>
</dbReference>
<comment type="pathway">
    <text evidence="1">Cofactor biosynthesis; thiamine diphosphate biosynthesis.</text>
</comment>
<evidence type="ECO:0000256" key="2">
    <source>
        <dbReference type="ARBA" id="ARBA00012135"/>
    </source>
</evidence>
<dbReference type="GO" id="GO:0008902">
    <property type="term" value="F:hydroxymethylpyrimidine kinase activity"/>
    <property type="evidence" value="ECO:0007669"/>
    <property type="project" value="UniProtKB-EC"/>
</dbReference>
<evidence type="ECO:0000256" key="4">
    <source>
        <dbReference type="ARBA" id="ARBA00022741"/>
    </source>
</evidence>
<sequence>MGVAKALTIAGSDSGGGAGVQADLKTFSARGVYGASVLTAITAQNTRAVTAVAEVSPAIVAAQLDAVLADIRIDAIKVGMLFSAAIIGEVAERLRSSQAPVVVDPVMVAKSGDALLEPAATEALVARLLPLAGLLTPNLPEAARLLDCREAVTVAEMTEQGDALRARGARAVLVKGGHGAGEICTDVLVTGDSDPMLIEAPRHPTLNTHGTGCSYSSAIAAELAKGLGIGDAVRVAHDWLQGAIRAADSLGVGGGRGPVHHFHGVWPA</sequence>
<dbReference type="GO" id="GO:0009229">
    <property type="term" value="P:thiamine diphosphate biosynthetic process"/>
    <property type="evidence" value="ECO:0007669"/>
    <property type="project" value="UniProtKB-UniPathway"/>
</dbReference>
<keyword evidence="6" id="KW-0067">ATP-binding</keyword>
<gene>
    <name evidence="8" type="ORF">HNP73_003320</name>
</gene>